<dbReference type="OrthoDB" id="3989267at2"/>
<evidence type="ECO:0000313" key="4">
    <source>
        <dbReference type="Proteomes" id="UP000305238"/>
    </source>
</evidence>
<organism evidence="3 4">
    <name type="scientific">Actinomadura geliboluensis</name>
    <dbReference type="NCBI Taxonomy" id="882440"/>
    <lineage>
        <taxon>Bacteria</taxon>
        <taxon>Bacillati</taxon>
        <taxon>Actinomycetota</taxon>
        <taxon>Actinomycetes</taxon>
        <taxon>Streptosporangiales</taxon>
        <taxon>Thermomonosporaceae</taxon>
        <taxon>Actinomadura</taxon>
    </lineage>
</organism>
<dbReference type="Proteomes" id="UP000305238">
    <property type="component" value="Unassembled WGS sequence"/>
</dbReference>
<dbReference type="EMBL" id="VCKZ01000130">
    <property type="protein sequence ID" value="TMR37257.1"/>
    <property type="molecule type" value="Genomic_DNA"/>
</dbReference>
<sequence length="488" mass="56926">MHRWDPLNERQLDVLRRIGEGNDLSRPEEVALRTSARALQSRGLVDVSRRVGRWQASITEAGRFYLEHGQHPDHPDHPDRRRDHSTAEEKGPSSRPRAQAPGAAAAQDYSGKNRTQPQTLVSEKRHAAATALVERLTSEQRIIIEKPDEETVGQWRRTINYAKRHKLEPPGRWIEKRKEWNGNLVIELLTGDPPNKRVNASDDAPSIPVPSQLRALHPVVARLRDDEQRLVMPRPRRRRCLLILQALAAEAERRGHVVHDEPVPEHHRSRPYTYLGKHYPSRYSRRDGAIRIAIGKFSYAVTIAEENPQSSDLEKVERLVVEVTRYRSNGRQCRWADRKRWQVEDILEKVLRELEQRAVEDAAREVEEERARVERRRRWEIAMAEARRKAHEANDATALREQISRWRESQEISAYCRALEQRIDRETPDTPGMREAREWLSWACDYAASLDPLRTLPSRPEHPELRPDDLKPYLKGWSPYGPEERRAW</sequence>
<protein>
    <recommendedName>
        <fullName evidence="5">PE-PGRS family protein</fullName>
    </recommendedName>
</protein>
<feature type="coiled-coil region" evidence="1">
    <location>
        <begin position="352"/>
        <end position="396"/>
    </location>
</feature>
<feature type="compositionally biased region" description="Low complexity" evidence="2">
    <location>
        <begin position="93"/>
        <end position="107"/>
    </location>
</feature>
<feature type="compositionally biased region" description="Basic and acidic residues" evidence="2">
    <location>
        <begin position="66"/>
        <end position="92"/>
    </location>
</feature>
<evidence type="ECO:0008006" key="5">
    <source>
        <dbReference type="Google" id="ProtNLM"/>
    </source>
</evidence>
<dbReference type="RefSeq" id="WP_138637787.1">
    <property type="nucleotide sequence ID" value="NZ_VCKZ01000130.1"/>
</dbReference>
<reference evidence="3 4" key="1">
    <citation type="submission" date="2019-05" db="EMBL/GenBank/DDBJ databases">
        <title>Draft genome sequence of Actinomadura geliboluensis A8036.</title>
        <authorList>
            <person name="Saricaoglu S."/>
            <person name="Isik K."/>
        </authorList>
    </citation>
    <scope>NUCLEOTIDE SEQUENCE [LARGE SCALE GENOMIC DNA]</scope>
    <source>
        <strain evidence="3 4">A8036</strain>
    </source>
</reference>
<gene>
    <name evidence="3" type="ORF">ETD96_18890</name>
</gene>
<evidence type="ECO:0000256" key="1">
    <source>
        <dbReference type="SAM" id="Coils"/>
    </source>
</evidence>
<evidence type="ECO:0000256" key="2">
    <source>
        <dbReference type="SAM" id="MobiDB-lite"/>
    </source>
</evidence>
<comment type="caution">
    <text evidence="3">The sequence shown here is derived from an EMBL/GenBank/DDBJ whole genome shotgun (WGS) entry which is preliminary data.</text>
</comment>
<keyword evidence="1" id="KW-0175">Coiled coil</keyword>
<evidence type="ECO:0000313" key="3">
    <source>
        <dbReference type="EMBL" id="TMR37257.1"/>
    </source>
</evidence>
<dbReference type="AlphaFoldDB" id="A0A5S4GWJ2"/>
<name>A0A5S4GWJ2_9ACTN</name>
<proteinExistence type="predicted"/>
<feature type="compositionally biased region" description="Polar residues" evidence="2">
    <location>
        <begin position="110"/>
        <end position="121"/>
    </location>
</feature>
<feature type="region of interest" description="Disordered" evidence="2">
    <location>
        <begin position="66"/>
        <end position="125"/>
    </location>
</feature>
<keyword evidence="4" id="KW-1185">Reference proteome</keyword>
<accession>A0A5S4GWJ2</accession>